<evidence type="ECO:0000313" key="6">
    <source>
        <dbReference type="Proteomes" id="UP001064632"/>
    </source>
</evidence>
<keyword evidence="6" id="KW-1185">Reference proteome</keyword>
<evidence type="ECO:0000256" key="2">
    <source>
        <dbReference type="SAM" id="Phobius"/>
    </source>
</evidence>
<evidence type="ECO:0000313" key="5">
    <source>
        <dbReference type="EMBL" id="UXI66549.1"/>
    </source>
</evidence>
<organism evidence="5 6">
    <name type="scientific">Tahibacter amnicola</name>
    <dbReference type="NCBI Taxonomy" id="2976241"/>
    <lineage>
        <taxon>Bacteria</taxon>
        <taxon>Pseudomonadati</taxon>
        <taxon>Pseudomonadota</taxon>
        <taxon>Gammaproteobacteria</taxon>
        <taxon>Lysobacterales</taxon>
        <taxon>Rhodanobacteraceae</taxon>
        <taxon>Tahibacter</taxon>
    </lineage>
</organism>
<feature type="region of interest" description="Disordered" evidence="1">
    <location>
        <begin position="332"/>
        <end position="357"/>
    </location>
</feature>
<keyword evidence="2" id="KW-0812">Transmembrane</keyword>
<protein>
    <submittedName>
        <fullName evidence="5">Ig-like domain-containing protein</fullName>
    </submittedName>
</protein>
<dbReference type="EMBL" id="CP104694">
    <property type="protein sequence ID" value="UXI66549.1"/>
    <property type="molecule type" value="Genomic_DNA"/>
</dbReference>
<keyword evidence="2" id="KW-1133">Transmembrane helix</keyword>
<proteinExistence type="predicted"/>
<reference evidence="5" key="1">
    <citation type="submission" date="2022-09" db="EMBL/GenBank/DDBJ databases">
        <title>Tahibacter sp. nov., isolated from a fresh water.</title>
        <authorList>
            <person name="Baek J.H."/>
            <person name="Lee J.K."/>
            <person name="Kim J.M."/>
            <person name="Jeon C.O."/>
        </authorList>
    </citation>
    <scope>NUCLEOTIDE SEQUENCE</scope>
    <source>
        <strain evidence="5">W38</strain>
    </source>
</reference>
<feature type="signal peptide" evidence="3">
    <location>
        <begin position="1"/>
        <end position="24"/>
    </location>
</feature>
<keyword evidence="2" id="KW-0472">Membrane</keyword>
<gene>
    <name evidence="5" type="ORF">N4264_17575</name>
</gene>
<feature type="chain" id="PRO_5045897213" evidence="3">
    <location>
        <begin position="25"/>
        <end position="883"/>
    </location>
</feature>
<accession>A0ABY6BA64</accession>
<dbReference type="Proteomes" id="UP001064632">
    <property type="component" value="Chromosome"/>
</dbReference>
<evidence type="ECO:0000256" key="1">
    <source>
        <dbReference type="SAM" id="MobiDB-lite"/>
    </source>
</evidence>
<dbReference type="PANTHER" id="PTHR34677">
    <property type="match status" value="1"/>
</dbReference>
<evidence type="ECO:0000256" key="3">
    <source>
        <dbReference type="SAM" id="SignalP"/>
    </source>
</evidence>
<sequence length="883" mass="88740">MAVERVLRLSAAVLAAIASAQALAAPLVISEFRVRGPNGANDEFIEIYNETAADHTVSASGTGTGYGIAASDGTVRGTIPNGTVIPAHGHYLIVNSVGYSLASYPAGNGTTATGDATYTTDIPDNAGIALFTTNVPGEFALATRMDAIGSTSEANTLYKEATGYPALTPFSIDYAFHRDECGKDGSITTFGNCPAAGTIVDSNNNAADLVFVDTNGTSAGAGQRLGAPGPENSSSPITNGSNMDANLLDTCVAQASPPNIVRDFTSDPPNNSTFGTLDIRYTFVNNTGQNLTRLRFRVIDLTTFPAPSGIADLRPRTSTAVVVTVDRPPCGSGTSNVTVQGTTLEQPPSQPNGGGFNSSMSAGVVTLATPIANGASVDLRFLLGIQQNGYYKLGIVPEGLPALGFTGEGVEIEGCTLDCPSVLSINRVNATPTSATTVDYTVTFNTSVTGVDVTDFVLTNTGISGASVTGVTGSNATYTVTVNTGTGSGTLRLDLNDDNSIVSGSAALGGPSVDDGDFVGQVYDIDKTGPAVTLNQDGAQADPTATSPINFAVIFDEAVTGFDATDVTVGGTALPTSAVVTGSGTTYNVAVSGMTANGTVTASVNAGAVLDALNNPSSASTSADDTVNFTGADATIPTVTIDQDAGQADPTATSPILFTVVFSESVTGFDSSDIVLGGTAGATTAVVSGGPTIYTVTVSGMTTNGTVTASINAGAATDGTNLSQASTSTDNTVTFNGFDVTAPTVTVEQAVGQADPAVSPTITYTVTFSEPVTGFDSSDITIGGTAGATTAVVTGGPTVYTVTVSGMTQDGTVIVSIAAGVAIDGAGNANTASTSTDNVVVFAGFGAMVPVQLPMLSWQMLAFLAGLLGVLGSVARRRGLMRF</sequence>
<dbReference type="InterPro" id="IPR044048">
    <property type="entry name" value="Big_12"/>
</dbReference>
<feature type="compositionally biased region" description="Polar residues" evidence="1">
    <location>
        <begin position="332"/>
        <end position="347"/>
    </location>
</feature>
<dbReference type="RefSeq" id="WP_261693533.1">
    <property type="nucleotide sequence ID" value="NZ_CP104694.1"/>
</dbReference>
<feature type="domain" description="Bacterial Ig-like" evidence="4">
    <location>
        <begin position="739"/>
        <end position="838"/>
    </location>
</feature>
<dbReference type="PANTHER" id="PTHR34677:SF3">
    <property type="entry name" value="BACTERIAL IG-LIKE DOMAIN-CONTAINING PROTEIN"/>
    <property type="match status" value="1"/>
</dbReference>
<dbReference type="Pfam" id="PF19078">
    <property type="entry name" value="Big_12"/>
    <property type="match status" value="1"/>
</dbReference>
<evidence type="ECO:0000259" key="4">
    <source>
        <dbReference type="Pfam" id="PF19078"/>
    </source>
</evidence>
<feature type="transmembrane region" description="Helical" evidence="2">
    <location>
        <begin position="856"/>
        <end position="875"/>
    </location>
</feature>
<keyword evidence="3" id="KW-0732">Signal</keyword>
<name>A0ABY6BA64_9GAMM</name>